<dbReference type="NCBIfam" id="NF002141">
    <property type="entry name" value="PRK00977.1-5"/>
    <property type="match status" value="1"/>
</dbReference>
<evidence type="ECO:0000313" key="8">
    <source>
        <dbReference type="Proteomes" id="UP000886689"/>
    </source>
</evidence>
<protein>
    <recommendedName>
        <fullName evidence="6">Exodeoxyribonuclease 7 small subunit</fullName>
        <ecNumber evidence="6">3.1.11.6</ecNumber>
    </recommendedName>
    <alternativeName>
        <fullName evidence="6">Exodeoxyribonuclease VII small subunit</fullName>
        <shortName evidence="6">Exonuclease VII small subunit</shortName>
    </alternativeName>
</protein>
<keyword evidence="5 6" id="KW-0269">Exonuclease</keyword>
<dbReference type="Gene3D" id="1.10.287.1040">
    <property type="entry name" value="Exonuclease VII, small subunit"/>
    <property type="match status" value="1"/>
</dbReference>
<comment type="catalytic activity">
    <reaction evidence="6">
        <text>Exonucleolytic cleavage in either 5'- to 3'- or 3'- to 5'-direction to yield nucleoside 5'-phosphates.</text>
        <dbReference type="EC" id="3.1.11.6"/>
    </reaction>
</comment>
<comment type="subcellular location">
    <subcellularLocation>
        <location evidence="6">Cytoplasm</location>
    </subcellularLocation>
</comment>
<comment type="subunit">
    <text evidence="6">Heterooligomer composed of large and small subunits.</text>
</comment>
<evidence type="ECO:0000256" key="5">
    <source>
        <dbReference type="ARBA" id="ARBA00022839"/>
    </source>
</evidence>
<dbReference type="InterPro" id="IPR003761">
    <property type="entry name" value="Exonuc_VII_S"/>
</dbReference>
<evidence type="ECO:0000256" key="1">
    <source>
        <dbReference type="ARBA" id="ARBA00009998"/>
    </source>
</evidence>
<keyword evidence="3 6" id="KW-0540">Nuclease</keyword>
<dbReference type="GO" id="GO:0006308">
    <property type="term" value="P:DNA catabolic process"/>
    <property type="evidence" value="ECO:0007669"/>
    <property type="project" value="UniProtKB-UniRule"/>
</dbReference>
<keyword evidence="2 6" id="KW-0963">Cytoplasm</keyword>
<accession>A0A9D7PS11</accession>
<organism evidence="7 8">
    <name type="scientific">Candidatus Proximibacter danicus</name>
    <dbReference type="NCBI Taxonomy" id="2954365"/>
    <lineage>
        <taxon>Bacteria</taxon>
        <taxon>Pseudomonadati</taxon>
        <taxon>Pseudomonadota</taxon>
        <taxon>Betaproteobacteria</taxon>
        <taxon>Candidatus Proximibacter</taxon>
    </lineage>
</organism>
<evidence type="ECO:0000256" key="4">
    <source>
        <dbReference type="ARBA" id="ARBA00022801"/>
    </source>
</evidence>
<dbReference type="GO" id="GO:0009318">
    <property type="term" value="C:exodeoxyribonuclease VII complex"/>
    <property type="evidence" value="ECO:0007669"/>
    <property type="project" value="UniProtKB-UniRule"/>
</dbReference>
<proteinExistence type="inferred from homology"/>
<dbReference type="Proteomes" id="UP000886689">
    <property type="component" value="Unassembled WGS sequence"/>
</dbReference>
<dbReference type="EMBL" id="JADJUC010000013">
    <property type="protein sequence ID" value="MBK8524743.1"/>
    <property type="molecule type" value="Genomic_DNA"/>
</dbReference>
<reference evidence="7" key="1">
    <citation type="submission" date="2020-10" db="EMBL/GenBank/DDBJ databases">
        <title>Connecting structure to function with the recovery of over 1000 high-quality activated sludge metagenome-assembled genomes encoding full-length rRNA genes using long-read sequencing.</title>
        <authorList>
            <person name="Singleton C.M."/>
            <person name="Petriglieri F."/>
            <person name="Kristensen J.M."/>
            <person name="Kirkegaard R.H."/>
            <person name="Michaelsen T.Y."/>
            <person name="Andersen M.H."/>
            <person name="Karst S.M."/>
            <person name="Dueholm M.S."/>
            <person name="Nielsen P.H."/>
            <person name="Albertsen M."/>
        </authorList>
    </citation>
    <scope>NUCLEOTIDE SEQUENCE</scope>
    <source>
        <strain evidence="7">Hirt_18-Q3-R61-65_BATAC.395</strain>
    </source>
</reference>
<evidence type="ECO:0000256" key="6">
    <source>
        <dbReference type="HAMAP-Rule" id="MF_00337"/>
    </source>
</evidence>
<comment type="caution">
    <text evidence="7">The sequence shown here is derived from an EMBL/GenBank/DDBJ whole genome shotgun (WGS) entry which is preliminary data.</text>
</comment>
<dbReference type="PANTHER" id="PTHR34137">
    <property type="entry name" value="EXODEOXYRIBONUCLEASE 7 SMALL SUBUNIT"/>
    <property type="match status" value="1"/>
</dbReference>
<dbReference type="GO" id="GO:0005829">
    <property type="term" value="C:cytosol"/>
    <property type="evidence" value="ECO:0007669"/>
    <property type="project" value="TreeGrafter"/>
</dbReference>
<dbReference type="NCBIfam" id="TIGR01280">
    <property type="entry name" value="xseB"/>
    <property type="match status" value="1"/>
</dbReference>
<comment type="function">
    <text evidence="6">Bidirectionally degrades single-stranded DNA into large acid-insoluble oligonucleotides, which are then degraded further into small acid-soluble oligonucleotides.</text>
</comment>
<dbReference type="GO" id="GO:0008855">
    <property type="term" value="F:exodeoxyribonuclease VII activity"/>
    <property type="evidence" value="ECO:0007669"/>
    <property type="project" value="UniProtKB-UniRule"/>
</dbReference>
<evidence type="ECO:0000256" key="2">
    <source>
        <dbReference type="ARBA" id="ARBA00022490"/>
    </source>
</evidence>
<dbReference type="AlphaFoldDB" id="A0A9D7PS11"/>
<dbReference type="InterPro" id="IPR037004">
    <property type="entry name" value="Exonuc_VII_ssu_sf"/>
</dbReference>
<evidence type="ECO:0000313" key="7">
    <source>
        <dbReference type="EMBL" id="MBK8524743.1"/>
    </source>
</evidence>
<keyword evidence="4 6" id="KW-0378">Hydrolase</keyword>
<name>A0A9D7PS11_9PROT</name>
<dbReference type="NCBIfam" id="NF002140">
    <property type="entry name" value="PRK00977.1-4"/>
    <property type="match status" value="1"/>
</dbReference>
<gene>
    <name evidence="6" type="primary">xseB</name>
    <name evidence="7" type="ORF">IPL58_12030</name>
</gene>
<dbReference type="PANTHER" id="PTHR34137:SF1">
    <property type="entry name" value="EXODEOXYRIBONUCLEASE 7 SMALL SUBUNIT"/>
    <property type="match status" value="1"/>
</dbReference>
<sequence length="85" mass="9380">MAKITPTEVTGVAGLKFEAALAELEKLVASMEAGQLPLEESLTAYRRGVELLQHCQLKLEDAEEKVRILDNGKLRRLEDENGETA</sequence>
<dbReference type="HAMAP" id="MF_00337">
    <property type="entry name" value="Exonuc_7_S"/>
    <property type="match status" value="1"/>
</dbReference>
<evidence type="ECO:0000256" key="3">
    <source>
        <dbReference type="ARBA" id="ARBA00022722"/>
    </source>
</evidence>
<comment type="similarity">
    <text evidence="1 6">Belongs to the XseB family.</text>
</comment>
<dbReference type="EC" id="3.1.11.6" evidence="6"/>
<dbReference type="Pfam" id="PF02609">
    <property type="entry name" value="Exonuc_VII_S"/>
    <property type="match status" value="1"/>
</dbReference>
<dbReference type="SUPFAM" id="SSF116842">
    <property type="entry name" value="XseB-like"/>
    <property type="match status" value="1"/>
</dbReference>